<comment type="caution">
    <text evidence="2">The sequence shown here is derived from an EMBL/GenBank/DDBJ whole genome shotgun (WGS) entry which is preliminary data.</text>
</comment>
<accession>A0A699RSW2</accession>
<dbReference type="AlphaFoldDB" id="A0A699RSW2"/>
<proteinExistence type="predicted"/>
<sequence length="252" mass="27797">CRVLSLREIAVRKLKEFAEVWLLDAEVFQPDGQVLPLQLLVGLPADFPLVLPTIYLEMADYERLRYLPHVDTAGLVCTYDPETVSVNPTDPGGIVRACVAQARHLIEEGLVGNNTADFQQEFIAYWENQYSKNDEVVSGISLVATALPVGPCSLLLLTKAFGGYTLVLPAAMEATTSLFKEMLKRHDNTVEDRPAFHLGELGDIHPPFDLNNGTALALAKQHFPSQWSALKAYLNRSATSPLIVFHKILAGQ</sequence>
<organism evidence="2">
    <name type="scientific">Tanacetum cinerariifolium</name>
    <name type="common">Dalmatian daisy</name>
    <name type="synonym">Chrysanthemum cinerariifolium</name>
    <dbReference type="NCBI Taxonomy" id="118510"/>
    <lineage>
        <taxon>Eukaryota</taxon>
        <taxon>Viridiplantae</taxon>
        <taxon>Streptophyta</taxon>
        <taxon>Embryophyta</taxon>
        <taxon>Tracheophyta</taxon>
        <taxon>Spermatophyta</taxon>
        <taxon>Magnoliopsida</taxon>
        <taxon>eudicotyledons</taxon>
        <taxon>Gunneridae</taxon>
        <taxon>Pentapetalae</taxon>
        <taxon>asterids</taxon>
        <taxon>campanulids</taxon>
        <taxon>Asterales</taxon>
        <taxon>Asteraceae</taxon>
        <taxon>Asteroideae</taxon>
        <taxon>Anthemideae</taxon>
        <taxon>Anthemidinae</taxon>
        <taxon>Tanacetum</taxon>
    </lineage>
</organism>
<feature type="domain" description="Prokaryotic E2 family B" evidence="1">
    <location>
        <begin position="36"/>
        <end position="129"/>
    </location>
</feature>
<feature type="non-terminal residue" evidence="2">
    <location>
        <position position="252"/>
    </location>
</feature>
<reference evidence="2" key="1">
    <citation type="journal article" date="2019" name="Sci. Rep.">
        <title>Draft genome of Tanacetum cinerariifolium, the natural source of mosquito coil.</title>
        <authorList>
            <person name="Yamashiro T."/>
            <person name="Shiraishi A."/>
            <person name="Satake H."/>
            <person name="Nakayama K."/>
        </authorList>
    </citation>
    <scope>NUCLEOTIDE SEQUENCE</scope>
</reference>
<gene>
    <name evidence="2" type="ORF">Tci_860128</name>
</gene>
<evidence type="ECO:0000259" key="1">
    <source>
        <dbReference type="Pfam" id="PF14461"/>
    </source>
</evidence>
<name>A0A699RSW2_TANCI</name>
<protein>
    <recommendedName>
        <fullName evidence="1">Prokaryotic E2 family B domain-containing protein</fullName>
    </recommendedName>
</protein>
<feature type="non-terminal residue" evidence="2">
    <location>
        <position position="1"/>
    </location>
</feature>
<dbReference type="Pfam" id="PF14461">
    <property type="entry name" value="Prok-E2_B"/>
    <property type="match status" value="1"/>
</dbReference>
<dbReference type="InterPro" id="IPR032701">
    <property type="entry name" value="Prok-E2_B_dom"/>
</dbReference>
<dbReference type="EMBL" id="BKCJ011114076">
    <property type="protein sequence ID" value="GFC88158.1"/>
    <property type="molecule type" value="Genomic_DNA"/>
</dbReference>
<evidence type="ECO:0000313" key="2">
    <source>
        <dbReference type="EMBL" id="GFC88158.1"/>
    </source>
</evidence>